<organism evidence="3">
    <name type="scientific">Eubacterium limosum</name>
    <dbReference type="NCBI Taxonomy" id="1736"/>
    <lineage>
        <taxon>Bacteria</taxon>
        <taxon>Bacillati</taxon>
        <taxon>Bacillota</taxon>
        <taxon>Clostridia</taxon>
        <taxon>Eubacteriales</taxon>
        <taxon>Eubacteriaceae</taxon>
        <taxon>Eubacterium</taxon>
    </lineage>
</organism>
<keyword evidence="1" id="KW-0472">Membrane</keyword>
<gene>
    <name evidence="3" type="ORF">ELLFYP34_03602</name>
</gene>
<sequence length="360" mass="39061">MKKPFEYEKEYTEALNALHFSKEIKERLAEKLIKEEISGGTKKHKQHTHRLPKLAVAGLAAALVLFVSASAYGIMDASEALRGVFGPTADTEIIDKIGRPIGASATDNGVTITADAVMCDGYNFAITYSIARDDGTAFDIAQVDGSSGLLDVFFGMENTNFGTFSGSHGSSYFYDADPGDHTIQYVEKWSYDEPVNPGKTVKVTFNDLKTSAGTGDNSDSFRTIAQGTWTLKFEMNFKTLSAELPAGQSFELNSMVGTINSVMVSPLGYRFEYTLNDKARFDEAPNGKSPDQHGQEWAKFDVPRSLNLSDGTVYDLSEGGGSIDTTGDKTICIRSGVFDEIIPLEKIVSVNIGGVDIPVQ</sequence>
<dbReference type="Pfam" id="PF13786">
    <property type="entry name" value="DUF4179"/>
    <property type="match status" value="1"/>
</dbReference>
<keyword evidence="1" id="KW-1133">Transmembrane helix</keyword>
<protein>
    <recommendedName>
        <fullName evidence="2">DUF4179 domain-containing protein</fullName>
    </recommendedName>
</protein>
<keyword evidence="1" id="KW-0812">Transmembrane</keyword>
<dbReference type="InterPro" id="IPR025436">
    <property type="entry name" value="DUF4179"/>
</dbReference>
<dbReference type="AlphaFoldDB" id="A0A6N3FYN3"/>
<name>A0A6N3FYN3_EUBLI</name>
<accession>A0A6N3FYN3</accession>
<reference evidence="3" key="1">
    <citation type="submission" date="2019-11" db="EMBL/GenBank/DDBJ databases">
        <authorList>
            <person name="Feng L."/>
        </authorList>
    </citation>
    <scope>NUCLEOTIDE SEQUENCE</scope>
    <source>
        <strain evidence="3">ElimosumLFYP34</strain>
    </source>
</reference>
<dbReference type="Gene3D" id="2.60.40.1630">
    <property type="entry name" value="bacillus anthracis domain"/>
    <property type="match status" value="1"/>
</dbReference>
<feature type="domain" description="DUF4179" evidence="2">
    <location>
        <begin position="56"/>
        <end position="130"/>
    </location>
</feature>
<evidence type="ECO:0000313" key="3">
    <source>
        <dbReference type="EMBL" id="VYU56956.1"/>
    </source>
</evidence>
<evidence type="ECO:0000256" key="1">
    <source>
        <dbReference type="SAM" id="Phobius"/>
    </source>
</evidence>
<proteinExistence type="predicted"/>
<evidence type="ECO:0000259" key="2">
    <source>
        <dbReference type="Pfam" id="PF13786"/>
    </source>
</evidence>
<feature type="transmembrane region" description="Helical" evidence="1">
    <location>
        <begin position="54"/>
        <end position="75"/>
    </location>
</feature>
<dbReference type="EMBL" id="CACRTR010000016">
    <property type="protein sequence ID" value="VYU56956.1"/>
    <property type="molecule type" value="Genomic_DNA"/>
</dbReference>